<dbReference type="InterPro" id="IPR003010">
    <property type="entry name" value="C-N_Hydrolase"/>
</dbReference>
<dbReference type="PROSITE" id="PS50263">
    <property type="entry name" value="CN_HYDROLASE"/>
    <property type="match status" value="1"/>
</dbReference>
<dbReference type="EMBL" id="JWIR02000085">
    <property type="protein sequence ID" value="KKB34442.1"/>
    <property type="molecule type" value="Genomic_DNA"/>
</dbReference>
<dbReference type="Pfam" id="PF00795">
    <property type="entry name" value="CN_hydrolase"/>
    <property type="match status" value="1"/>
</dbReference>
<dbReference type="AlphaFoldDB" id="A0A0F5HNM7"/>
<dbReference type="STRING" id="1221996.QY95_03921"/>
<feature type="domain" description="CN hydrolase" evidence="2">
    <location>
        <begin position="4"/>
        <end position="242"/>
    </location>
</feature>
<name>A0A0F5HNM7_BACTR</name>
<protein>
    <submittedName>
        <fullName evidence="3">Aliphatic amidase amiE</fullName>
    </submittedName>
</protein>
<reference evidence="3" key="1">
    <citation type="submission" date="2015-02" db="EMBL/GenBank/DDBJ databases">
        <title>Genome Assembly of Bacillaceae bacterium MTCC 8252.</title>
        <authorList>
            <person name="Verma A."/>
            <person name="Khatri I."/>
            <person name="Mual P."/>
            <person name="Subramanian S."/>
            <person name="Krishnamurthi S."/>
        </authorList>
    </citation>
    <scope>NUCLEOTIDE SEQUENCE [LARGE SCALE GENOMIC DNA]</scope>
    <source>
        <strain evidence="3">MTCC 8252</strain>
    </source>
</reference>
<organism evidence="3 4">
    <name type="scientific">Bacillus thermotolerans</name>
    <name type="common">Quasibacillus thermotolerans</name>
    <dbReference type="NCBI Taxonomy" id="1221996"/>
    <lineage>
        <taxon>Bacteria</taxon>
        <taxon>Bacillati</taxon>
        <taxon>Bacillota</taxon>
        <taxon>Bacilli</taxon>
        <taxon>Bacillales</taxon>
        <taxon>Bacillaceae</taxon>
        <taxon>Bacillus</taxon>
    </lineage>
</organism>
<evidence type="ECO:0000313" key="3">
    <source>
        <dbReference type="EMBL" id="KKB34442.1"/>
    </source>
</evidence>
<dbReference type="GO" id="GO:0016811">
    <property type="term" value="F:hydrolase activity, acting on carbon-nitrogen (but not peptide) bonds, in linear amides"/>
    <property type="evidence" value="ECO:0007669"/>
    <property type="project" value="TreeGrafter"/>
</dbReference>
<dbReference type="OrthoDB" id="9811121at2"/>
<dbReference type="PANTHER" id="PTHR43674:SF2">
    <property type="entry name" value="BETA-UREIDOPROPIONASE"/>
    <property type="match status" value="1"/>
</dbReference>
<keyword evidence="1" id="KW-0378">Hydrolase</keyword>
<dbReference type="InterPro" id="IPR036526">
    <property type="entry name" value="C-N_Hydrolase_sf"/>
</dbReference>
<dbReference type="Gene3D" id="3.60.110.10">
    <property type="entry name" value="Carbon-nitrogen hydrolase"/>
    <property type="match status" value="1"/>
</dbReference>
<sequence>MNHITIAAVQMDPKLGEHSQNMDSILRLAKEAVQKEATVIVFPECALTGISADSIEEAKNIALPRHGDWTQPFNQLTADHDVYLAIGLLESADGQVFNSLYLFGEGKVLHIYRKAHLTNLGADRFVAKGDTPFVPVKTKIGKLGLLICYDSRFPEQARVLSLQGAQILLHSTNLPMTASDHVDLLLPARANENRVYVVSAGRVGVERGMRFLGRSTVYNLDGAVLSEADGQTETIIYAAVDLDAAKEKDVTFPPTPDKPCTQVNSLFSSRRPDLYGEITKTDNRKVITHGTANVQN</sequence>
<evidence type="ECO:0000256" key="1">
    <source>
        <dbReference type="ARBA" id="ARBA00022801"/>
    </source>
</evidence>
<accession>A0A0F5HNM7</accession>
<gene>
    <name evidence="3" type="ORF">QY95_03921</name>
</gene>
<dbReference type="CDD" id="cd07197">
    <property type="entry name" value="nitrilase"/>
    <property type="match status" value="1"/>
</dbReference>
<dbReference type="InterPro" id="IPR050345">
    <property type="entry name" value="Aliph_Amidase/BUP"/>
</dbReference>
<proteinExistence type="predicted"/>
<dbReference type="PANTHER" id="PTHR43674">
    <property type="entry name" value="NITRILASE C965.09-RELATED"/>
    <property type="match status" value="1"/>
</dbReference>
<dbReference type="SUPFAM" id="SSF56317">
    <property type="entry name" value="Carbon-nitrogen hydrolase"/>
    <property type="match status" value="1"/>
</dbReference>
<dbReference type="Proteomes" id="UP000031563">
    <property type="component" value="Unassembled WGS sequence"/>
</dbReference>
<evidence type="ECO:0000259" key="2">
    <source>
        <dbReference type="PROSITE" id="PS50263"/>
    </source>
</evidence>
<dbReference type="RefSeq" id="WP_040037865.1">
    <property type="nucleotide sequence ID" value="NZ_JWIQ02000096.1"/>
</dbReference>
<evidence type="ECO:0000313" key="4">
    <source>
        <dbReference type="Proteomes" id="UP000031563"/>
    </source>
</evidence>
<comment type="caution">
    <text evidence="3">The sequence shown here is derived from an EMBL/GenBank/DDBJ whole genome shotgun (WGS) entry which is preliminary data.</text>
</comment>
<keyword evidence="4" id="KW-1185">Reference proteome</keyword>